<gene>
    <name evidence="1" type="ORF">AVDCRST_MAG41-4574</name>
</gene>
<protein>
    <submittedName>
        <fullName evidence="1">Uncharacterized protein</fullName>
    </submittedName>
</protein>
<feature type="non-terminal residue" evidence="1">
    <location>
        <position position="159"/>
    </location>
</feature>
<sequence>MSLGPLRADAAGSRLETVAGYGCRFRRTGVELESPADGVAVLLWPDVRSIRVEAPVRHRWVRAAPEIGLSLLSFELGGVRSRDLLVRITGPRGDRPLLDLGPVGPYGWRAAVAVEALFQALSERAALPALGDPAAAAALVAAATGVRRRGVGAAVDAVL</sequence>
<name>A0A6J4K0Q8_9ACTN</name>
<organism evidence="1">
    <name type="scientific">uncultured Mycobacteriales bacterium</name>
    <dbReference type="NCBI Taxonomy" id="581187"/>
    <lineage>
        <taxon>Bacteria</taxon>
        <taxon>Bacillati</taxon>
        <taxon>Actinomycetota</taxon>
        <taxon>Actinomycetes</taxon>
        <taxon>Mycobacteriales</taxon>
        <taxon>environmental samples</taxon>
    </lineage>
</organism>
<dbReference type="AlphaFoldDB" id="A0A6J4K0Q8"/>
<accession>A0A6J4K0Q8</accession>
<reference evidence="1" key="1">
    <citation type="submission" date="2020-02" db="EMBL/GenBank/DDBJ databases">
        <authorList>
            <person name="Meier V. D."/>
        </authorList>
    </citation>
    <scope>NUCLEOTIDE SEQUENCE</scope>
    <source>
        <strain evidence="1">AVDCRST_MAG41</strain>
    </source>
</reference>
<proteinExistence type="predicted"/>
<dbReference type="EMBL" id="CADCTP010000443">
    <property type="protein sequence ID" value="CAA9292911.1"/>
    <property type="molecule type" value="Genomic_DNA"/>
</dbReference>
<evidence type="ECO:0000313" key="1">
    <source>
        <dbReference type="EMBL" id="CAA9292911.1"/>
    </source>
</evidence>